<evidence type="ECO:0000313" key="2">
    <source>
        <dbReference type="EMBL" id="CAB5208371.1"/>
    </source>
</evidence>
<name>A0A6J5KUC1_9CAUD</name>
<protein>
    <submittedName>
        <fullName evidence="1">Uncharacterized protein</fullName>
    </submittedName>
</protein>
<proteinExistence type="predicted"/>
<dbReference type="EMBL" id="LR798231">
    <property type="protein sequence ID" value="CAB5208371.1"/>
    <property type="molecule type" value="Genomic_DNA"/>
</dbReference>
<organism evidence="1">
    <name type="scientific">uncultured Caudovirales phage</name>
    <dbReference type="NCBI Taxonomy" id="2100421"/>
    <lineage>
        <taxon>Viruses</taxon>
        <taxon>Duplodnaviria</taxon>
        <taxon>Heunggongvirae</taxon>
        <taxon>Uroviricota</taxon>
        <taxon>Caudoviricetes</taxon>
        <taxon>Peduoviridae</taxon>
        <taxon>Maltschvirus</taxon>
        <taxon>Maltschvirus maltsch</taxon>
    </lineage>
</organism>
<sequence length="94" mass="11252">MEWNEHTQLRLRIDNLKGKIKEAFPQRFPHKDAQITMDLAKLWRGLNTQFGLLDQEAVECRRRQKATAKYLELRADIEARIQFIDKRVTWGLML</sequence>
<accession>A0A6J5KUC1</accession>
<evidence type="ECO:0000313" key="1">
    <source>
        <dbReference type="EMBL" id="CAB4125571.1"/>
    </source>
</evidence>
<reference evidence="1" key="1">
    <citation type="submission" date="2020-04" db="EMBL/GenBank/DDBJ databases">
        <authorList>
            <person name="Chiriac C."/>
            <person name="Salcher M."/>
            <person name="Ghai R."/>
            <person name="Kavagutti S V."/>
        </authorList>
    </citation>
    <scope>NUCLEOTIDE SEQUENCE</scope>
</reference>
<dbReference type="EMBL" id="LR796187">
    <property type="protein sequence ID" value="CAB4125571.1"/>
    <property type="molecule type" value="Genomic_DNA"/>
</dbReference>
<gene>
    <name evidence="2" type="ORF">UFOVP181_5</name>
    <name evidence="1" type="ORF">UFOVP57_159</name>
</gene>